<name>A0A1I2D2T3_9MICO</name>
<proteinExistence type="predicted"/>
<feature type="transmembrane region" description="Helical" evidence="6">
    <location>
        <begin position="116"/>
        <end position="135"/>
    </location>
</feature>
<evidence type="ECO:0000313" key="8">
    <source>
        <dbReference type="Proteomes" id="UP000198520"/>
    </source>
</evidence>
<protein>
    <submittedName>
        <fullName evidence="7">Fucose permease</fullName>
    </submittedName>
</protein>
<evidence type="ECO:0000256" key="3">
    <source>
        <dbReference type="ARBA" id="ARBA00022989"/>
    </source>
</evidence>
<organism evidence="7 8">
    <name type="scientific">Flavimobilis marinus</name>
    <dbReference type="NCBI Taxonomy" id="285351"/>
    <lineage>
        <taxon>Bacteria</taxon>
        <taxon>Bacillati</taxon>
        <taxon>Actinomycetota</taxon>
        <taxon>Actinomycetes</taxon>
        <taxon>Micrococcales</taxon>
        <taxon>Jonesiaceae</taxon>
        <taxon>Flavimobilis</taxon>
    </lineage>
</organism>
<feature type="transmembrane region" description="Helical" evidence="6">
    <location>
        <begin position="238"/>
        <end position="260"/>
    </location>
</feature>
<keyword evidence="2 6" id="KW-0812">Transmembrane</keyword>
<feature type="transmembrane region" description="Helical" evidence="6">
    <location>
        <begin position="390"/>
        <end position="408"/>
    </location>
</feature>
<feature type="transmembrane region" description="Helical" evidence="6">
    <location>
        <begin position="272"/>
        <end position="291"/>
    </location>
</feature>
<feature type="transmembrane region" description="Helical" evidence="6">
    <location>
        <begin position="90"/>
        <end position="110"/>
    </location>
</feature>
<comment type="subcellular location">
    <subcellularLocation>
        <location evidence="1">Membrane</location>
        <topology evidence="1">Multi-pass membrane protein</topology>
    </subcellularLocation>
</comment>
<feature type="region of interest" description="Disordered" evidence="5">
    <location>
        <begin position="414"/>
        <end position="440"/>
    </location>
</feature>
<dbReference type="InterPro" id="IPR011701">
    <property type="entry name" value="MFS"/>
</dbReference>
<dbReference type="Proteomes" id="UP000198520">
    <property type="component" value="Unassembled WGS sequence"/>
</dbReference>
<dbReference type="GO" id="GO:0016020">
    <property type="term" value="C:membrane"/>
    <property type="evidence" value="ECO:0007669"/>
    <property type="project" value="UniProtKB-SubCell"/>
</dbReference>
<dbReference type="STRING" id="285351.SAMN04488035_0378"/>
<evidence type="ECO:0000256" key="4">
    <source>
        <dbReference type="ARBA" id="ARBA00023136"/>
    </source>
</evidence>
<feature type="transmembrane region" description="Helical" evidence="6">
    <location>
        <begin position="183"/>
        <end position="203"/>
    </location>
</feature>
<evidence type="ECO:0000256" key="2">
    <source>
        <dbReference type="ARBA" id="ARBA00022692"/>
    </source>
</evidence>
<dbReference type="GO" id="GO:0022857">
    <property type="term" value="F:transmembrane transporter activity"/>
    <property type="evidence" value="ECO:0007669"/>
    <property type="project" value="InterPro"/>
</dbReference>
<dbReference type="EMBL" id="FONZ01000001">
    <property type="protein sequence ID" value="SFE74819.1"/>
    <property type="molecule type" value="Genomic_DNA"/>
</dbReference>
<feature type="transmembrane region" description="Helical" evidence="6">
    <location>
        <begin position="156"/>
        <end position="177"/>
    </location>
</feature>
<dbReference type="Gene3D" id="1.20.1250.20">
    <property type="entry name" value="MFS general substrate transporter like domains"/>
    <property type="match status" value="2"/>
</dbReference>
<feature type="transmembrane region" description="Helical" evidence="6">
    <location>
        <begin position="303"/>
        <end position="321"/>
    </location>
</feature>
<feature type="transmembrane region" description="Helical" evidence="6">
    <location>
        <begin position="327"/>
        <end position="348"/>
    </location>
</feature>
<keyword evidence="4 6" id="KW-0472">Membrane</keyword>
<dbReference type="AlphaFoldDB" id="A0A1I2D2T3"/>
<evidence type="ECO:0000313" key="7">
    <source>
        <dbReference type="EMBL" id="SFE74819.1"/>
    </source>
</evidence>
<dbReference type="PANTHER" id="PTHR23514:SF13">
    <property type="entry name" value="INNER MEMBRANE PROTEIN YBJJ"/>
    <property type="match status" value="1"/>
</dbReference>
<feature type="transmembrane region" description="Helical" evidence="6">
    <location>
        <begin position="360"/>
        <end position="378"/>
    </location>
</feature>
<evidence type="ECO:0000256" key="5">
    <source>
        <dbReference type="SAM" id="MobiDB-lite"/>
    </source>
</evidence>
<dbReference type="Pfam" id="PF07690">
    <property type="entry name" value="MFS_1"/>
    <property type="match status" value="1"/>
</dbReference>
<reference evidence="8" key="1">
    <citation type="submission" date="2016-10" db="EMBL/GenBank/DDBJ databases">
        <authorList>
            <person name="Varghese N."/>
            <person name="Submissions S."/>
        </authorList>
    </citation>
    <scope>NUCLEOTIDE SEQUENCE [LARGE SCALE GENOMIC DNA]</scope>
    <source>
        <strain evidence="8">DSM 19083</strain>
    </source>
</reference>
<dbReference type="PANTHER" id="PTHR23514">
    <property type="entry name" value="BYPASS OF STOP CODON PROTEIN 6"/>
    <property type="match status" value="1"/>
</dbReference>
<gene>
    <name evidence="7" type="ORF">SAMN04488035_0378</name>
</gene>
<dbReference type="InterPro" id="IPR051788">
    <property type="entry name" value="MFS_Transporter"/>
</dbReference>
<evidence type="ECO:0000256" key="6">
    <source>
        <dbReference type="SAM" id="Phobius"/>
    </source>
</evidence>
<dbReference type="InterPro" id="IPR036259">
    <property type="entry name" value="MFS_trans_sf"/>
</dbReference>
<feature type="transmembrane region" description="Helical" evidence="6">
    <location>
        <begin position="26"/>
        <end position="43"/>
    </location>
</feature>
<dbReference type="SUPFAM" id="SSF103473">
    <property type="entry name" value="MFS general substrate transporter"/>
    <property type="match status" value="1"/>
</dbReference>
<accession>A0A1I2D2T3</accession>
<dbReference type="RefSeq" id="WP_093374532.1">
    <property type="nucleotide sequence ID" value="NZ_BNAN01000001.1"/>
</dbReference>
<feature type="transmembrane region" description="Helical" evidence="6">
    <location>
        <begin position="63"/>
        <end position="83"/>
    </location>
</feature>
<sequence>MSLDTHRRSTDPHGAVDAATLARARWTLMGLFGLLGIVVSSWLSRLPSVREQLGLDTGELGVVLLVGACGSLVTVTLAGPALARFGGLRTLHAATVGFVAAFALLSVGVALGSLPLVAAGIFLNGASFALNNVPLNVESAGIERRMGRTVIPQFHACFSIGALAGTLVGAACSWGGVSAAAQYAASIVVILVWRLVAVPHVVLDTRLSPAGPTDVVERVSARLRLRSALSAWRERRTLMLGLVVMSAALSEGAANDWLAIAVVDGFGRTEAVGALVFGVFVGSMTVFRIAGTGLIDKHGRVRVLRWSGLVSILGLALFGLAPRLELAAVGVALWGFGAALAIPIGIAAASDDPLRAAGRVSVVSAFSSMASLAAPPLLGLVAEVVGARTALTLIIAGLVVSVAVAGQAEREPVVRTGRARSDDDGGHDVPAQRHLEGAPA</sequence>
<dbReference type="CDD" id="cd17393">
    <property type="entry name" value="MFS_MosC_like"/>
    <property type="match status" value="1"/>
</dbReference>
<keyword evidence="8" id="KW-1185">Reference proteome</keyword>
<evidence type="ECO:0000256" key="1">
    <source>
        <dbReference type="ARBA" id="ARBA00004141"/>
    </source>
</evidence>
<keyword evidence="3 6" id="KW-1133">Transmembrane helix</keyword>
<dbReference type="OrthoDB" id="9809599at2"/>